<name>A0ABD1A6M5_CARAN</name>
<evidence type="ECO:0000313" key="3">
    <source>
        <dbReference type="Proteomes" id="UP001558713"/>
    </source>
</evidence>
<dbReference type="NCBIfam" id="TIGR01640">
    <property type="entry name" value="F_box_assoc_1"/>
    <property type="match status" value="1"/>
</dbReference>
<dbReference type="InterPro" id="IPR017451">
    <property type="entry name" value="F-box-assoc_interact_dom"/>
</dbReference>
<evidence type="ECO:0000313" key="2">
    <source>
        <dbReference type="EMBL" id="KAL1202460.1"/>
    </source>
</evidence>
<proteinExistence type="predicted"/>
<accession>A0ABD1A6M5</accession>
<dbReference type="InterPro" id="IPR006527">
    <property type="entry name" value="F-box-assoc_dom_typ1"/>
</dbReference>
<dbReference type="CDD" id="cd22157">
    <property type="entry name" value="F-box_AtFBW1-like"/>
    <property type="match status" value="1"/>
</dbReference>
<dbReference type="EMBL" id="JBANAX010000576">
    <property type="protein sequence ID" value="KAL1202460.1"/>
    <property type="molecule type" value="Genomic_DNA"/>
</dbReference>
<dbReference type="AlphaFoldDB" id="A0ABD1A6M5"/>
<protein>
    <submittedName>
        <fullName evidence="2">F-box protein</fullName>
    </submittedName>
</protein>
<feature type="domain" description="F-box" evidence="1">
    <location>
        <begin position="1"/>
        <end position="44"/>
    </location>
</feature>
<dbReference type="Gene3D" id="1.20.1280.50">
    <property type="match status" value="1"/>
</dbReference>
<dbReference type="Proteomes" id="UP001558713">
    <property type="component" value="Unassembled WGS sequence"/>
</dbReference>
<dbReference type="PANTHER" id="PTHR31672:SF13">
    <property type="entry name" value="F-BOX PROTEIN CPR30-LIKE"/>
    <property type="match status" value="1"/>
</dbReference>
<dbReference type="SMART" id="SM00256">
    <property type="entry name" value="FBOX"/>
    <property type="match status" value="1"/>
</dbReference>
<organism evidence="2 3">
    <name type="scientific">Cardamine amara subsp. amara</name>
    <dbReference type="NCBI Taxonomy" id="228776"/>
    <lineage>
        <taxon>Eukaryota</taxon>
        <taxon>Viridiplantae</taxon>
        <taxon>Streptophyta</taxon>
        <taxon>Embryophyta</taxon>
        <taxon>Tracheophyta</taxon>
        <taxon>Spermatophyta</taxon>
        <taxon>Magnoliopsida</taxon>
        <taxon>eudicotyledons</taxon>
        <taxon>Gunneridae</taxon>
        <taxon>Pentapetalae</taxon>
        <taxon>rosids</taxon>
        <taxon>malvids</taxon>
        <taxon>Brassicales</taxon>
        <taxon>Brassicaceae</taxon>
        <taxon>Cardamineae</taxon>
        <taxon>Cardamine</taxon>
    </lineage>
</organism>
<gene>
    <name evidence="2" type="ORF">V5N11_025022</name>
</gene>
<sequence length="389" mass="44310">MFNLPTDLVVEILSRVPVTSVRSIRSTCKKWNTLFRDGSVTKKHGSVTKKHLAKREGEFLEIVLLNLRLCLMSVNLNGILNGSDPCIRTIANLISLNDSDKLEITKVYNCEGLLLCVTEDYTKLVLWNPYTWQTRWISVESRSLPGKKCWYANALGYDKSTHKILRFFNVSDAPGWPYACEIYNVNSNTWRVFDFTPDWNVEFNDIGLSLKGNTYWHARDKLSGEASPDFLLCFDFTAERFVPRLPLPFRSYSAEDAVNLSIVREEQLAVLFQNGDFHNIGIWVTTKIEPYAVSWSKFFAVDMAPLTGFGFYDGGSFLVDEEKRAVVVFDQLFDESRNPSTDRHTAFFIGENGGYFRKVDLGEIKDPKSLVLPHAFSYVPSSVQINPPA</sequence>
<comment type="caution">
    <text evidence="2">The sequence shown here is derived from an EMBL/GenBank/DDBJ whole genome shotgun (WGS) entry which is preliminary data.</text>
</comment>
<dbReference type="Pfam" id="PF07734">
    <property type="entry name" value="FBA_1"/>
    <property type="match status" value="1"/>
</dbReference>
<reference evidence="2 3" key="1">
    <citation type="submission" date="2024-04" db="EMBL/GenBank/DDBJ databases">
        <title>Genome assembly C_amara_ONT_v2.</title>
        <authorList>
            <person name="Yant L."/>
            <person name="Moore C."/>
            <person name="Slenker M."/>
        </authorList>
    </citation>
    <scope>NUCLEOTIDE SEQUENCE [LARGE SCALE GENOMIC DNA]</scope>
    <source>
        <tissue evidence="2">Leaf</tissue>
    </source>
</reference>
<keyword evidence="3" id="KW-1185">Reference proteome</keyword>
<dbReference type="PANTHER" id="PTHR31672">
    <property type="entry name" value="BNACNNG10540D PROTEIN"/>
    <property type="match status" value="1"/>
</dbReference>
<dbReference type="Pfam" id="PF00646">
    <property type="entry name" value="F-box"/>
    <property type="match status" value="1"/>
</dbReference>
<dbReference type="SUPFAM" id="SSF81383">
    <property type="entry name" value="F-box domain"/>
    <property type="match status" value="1"/>
</dbReference>
<dbReference type="InterPro" id="IPR050796">
    <property type="entry name" value="SCF_F-box_component"/>
</dbReference>
<dbReference type="InterPro" id="IPR036047">
    <property type="entry name" value="F-box-like_dom_sf"/>
</dbReference>
<evidence type="ECO:0000259" key="1">
    <source>
        <dbReference type="PROSITE" id="PS50181"/>
    </source>
</evidence>
<dbReference type="InterPro" id="IPR001810">
    <property type="entry name" value="F-box_dom"/>
</dbReference>
<dbReference type="PROSITE" id="PS50181">
    <property type="entry name" value="FBOX"/>
    <property type="match status" value="1"/>
</dbReference>